<comment type="caution">
    <text evidence="3">The sequence shown here is derived from an EMBL/GenBank/DDBJ whole genome shotgun (WGS) entry which is preliminary data.</text>
</comment>
<feature type="domain" description="N-acetyltransferase" evidence="1">
    <location>
        <begin position="6"/>
        <end position="171"/>
    </location>
</feature>
<evidence type="ECO:0000313" key="4">
    <source>
        <dbReference type="Proteomes" id="UP000305730"/>
    </source>
</evidence>
<evidence type="ECO:0000259" key="1">
    <source>
        <dbReference type="PROSITE" id="PS51186"/>
    </source>
</evidence>
<reference evidence="3" key="3">
    <citation type="submission" date="2019-09" db="EMBL/GenBank/DDBJ databases">
        <title>Co-occurence of chitin degradation, pigmentation and bioactivity in marine Pseudoalteromonas.</title>
        <authorList>
            <person name="Sonnenschein E.C."/>
            <person name="Bech P.K."/>
        </authorList>
    </citation>
    <scope>NUCLEOTIDE SEQUENCE</scope>
    <source>
        <strain evidence="3">S2231</strain>
        <strain evidence="4">S2233</strain>
    </source>
</reference>
<gene>
    <name evidence="3" type="ORF">CWB96_09620</name>
    <name evidence="2" type="ORF">CWB97_21345</name>
</gene>
<dbReference type="GO" id="GO:0016747">
    <property type="term" value="F:acyltransferase activity, transferring groups other than amino-acyl groups"/>
    <property type="evidence" value="ECO:0007669"/>
    <property type="project" value="InterPro"/>
</dbReference>
<dbReference type="InterPro" id="IPR051531">
    <property type="entry name" value="N-acetyltransferase"/>
</dbReference>
<evidence type="ECO:0000313" key="2">
    <source>
        <dbReference type="EMBL" id="TMP38840.1"/>
    </source>
</evidence>
<dbReference type="EMBL" id="PNCL01000047">
    <property type="protein sequence ID" value="TMP59368.1"/>
    <property type="molecule type" value="Genomic_DNA"/>
</dbReference>
<sequence length="172" mass="19446">MNSERLQLKPLEQSDWQLFKELNQCPILMKYVDDPRSESLLETIFERRTCAEMSGKKSWDFSISNKHTSEKLGNIGIALTDFNSSDVAETGFMLKASAHGKGYAAEALRLIVDYGFETLNLKKIIAICATSNIASWKLLEKTGFHRESMLPKNTSIGGQSVDDYVYVILRKE</sequence>
<evidence type="ECO:0000313" key="5">
    <source>
        <dbReference type="Proteomes" id="UP000307706"/>
    </source>
</evidence>
<name>A0A5S3XRX9_9GAMM</name>
<dbReference type="PROSITE" id="PS51186">
    <property type="entry name" value="GNAT"/>
    <property type="match status" value="1"/>
</dbReference>
<dbReference type="InterPro" id="IPR000182">
    <property type="entry name" value="GNAT_dom"/>
</dbReference>
<keyword evidence="4" id="KW-1185">Reference proteome</keyword>
<dbReference type="InterPro" id="IPR016181">
    <property type="entry name" value="Acyl_CoA_acyltransferase"/>
</dbReference>
<dbReference type="Gene3D" id="3.40.630.30">
    <property type="match status" value="1"/>
</dbReference>
<reference evidence="4 5" key="1">
    <citation type="submission" date="2017-12" db="EMBL/GenBank/DDBJ databases">
        <authorList>
            <person name="Paulsen S."/>
            <person name="Gram L.K."/>
        </authorList>
    </citation>
    <scope>NUCLEOTIDE SEQUENCE [LARGE SCALE GENOMIC DNA]</scope>
    <source>
        <strain evidence="3 5">S2231</strain>
        <strain evidence="2 4">S2233</strain>
    </source>
</reference>
<dbReference type="Pfam" id="PF13302">
    <property type="entry name" value="Acetyltransf_3"/>
    <property type="match status" value="1"/>
</dbReference>
<keyword evidence="3" id="KW-0808">Transferase</keyword>
<dbReference type="SUPFAM" id="SSF55729">
    <property type="entry name" value="Acyl-CoA N-acyltransferases (Nat)"/>
    <property type="match status" value="1"/>
</dbReference>
<dbReference type="Proteomes" id="UP000307706">
    <property type="component" value="Unassembled WGS sequence"/>
</dbReference>
<dbReference type="RefSeq" id="WP_138598578.1">
    <property type="nucleotide sequence ID" value="NZ_PNCK01000107.1"/>
</dbReference>
<organism evidence="3 5">
    <name type="scientific">Pseudoalteromonas citrea</name>
    <dbReference type="NCBI Taxonomy" id="43655"/>
    <lineage>
        <taxon>Bacteria</taxon>
        <taxon>Pseudomonadati</taxon>
        <taxon>Pseudomonadota</taxon>
        <taxon>Gammaproteobacteria</taxon>
        <taxon>Alteromonadales</taxon>
        <taxon>Pseudoalteromonadaceae</taxon>
        <taxon>Pseudoalteromonas</taxon>
    </lineage>
</organism>
<reference evidence="5" key="2">
    <citation type="submission" date="2019-06" db="EMBL/GenBank/DDBJ databases">
        <title>Co-occurence of chitin degradation, pigmentation and bioactivity in marine Pseudoalteromonas.</title>
        <authorList>
            <person name="Sonnenschein E.C."/>
            <person name="Bech P.K."/>
        </authorList>
    </citation>
    <scope>NUCLEOTIDE SEQUENCE [LARGE SCALE GENOMIC DNA]</scope>
    <source>
        <strain evidence="5">S2231</strain>
        <strain evidence="2">S2233</strain>
    </source>
</reference>
<dbReference type="PANTHER" id="PTHR43792">
    <property type="entry name" value="GNAT FAMILY, PUTATIVE (AFU_ORTHOLOGUE AFUA_3G00765)-RELATED-RELATED"/>
    <property type="match status" value="1"/>
</dbReference>
<dbReference type="AlphaFoldDB" id="A0A5S3XRX9"/>
<dbReference type="Proteomes" id="UP000305730">
    <property type="component" value="Unassembled WGS sequence"/>
</dbReference>
<evidence type="ECO:0000313" key="3">
    <source>
        <dbReference type="EMBL" id="TMP59368.1"/>
    </source>
</evidence>
<accession>A0A5S3XRX9</accession>
<dbReference type="EMBL" id="PNCK01000107">
    <property type="protein sequence ID" value="TMP38840.1"/>
    <property type="molecule type" value="Genomic_DNA"/>
</dbReference>
<protein>
    <submittedName>
        <fullName evidence="3">GNAT family N-acetyltransferase</fullName>
    </submittedName>
</protein>
<dbReference type="OrthoDB" id="7852312at2"/>
<proteinExistence type="predicted"/>